<evidence type="ECO:0000256" key="9">
    <source>
        <dbReference type="ARBA" id="ARBA00047340"/>
    </source>
</evidence>
<evidence type="ECO:0000256" key="5">
    <source>
        <dbReference type="ARBA" id="ARBA00022573"/>
    </source>
</evidence>
<dbReference type="NCBIfam" id="TIGR03160">
    <property type="entry name" value="cobT_DBIPRT"/>
    <property type="match status" value="1"/>
</dbReference>
<dbReference type="CDD" id="cd02439">
    <property type="entry name" value="DMB-PRT_CobT"/>
    <property type="match status" value="1"/>
</dbReference>
<dbReference type="InterPro" id="IPR017846">
    <property type="entry name" value="Nict_dMeBzImd_PRibTrfase_bact"/>
</dbReference>
<sequence length="380" mass="39517">MTMSASQQEAARKARERLDGLAKPKGSLGQLEVLGVQLCRAQARFPPETDALKVIIFAGDHGVANPDAEGVSPFPQAVTQSMVQTMVAGKSCVTSLARTCGVTVDVVDVGVKGEYALVHRDESLVRFYRHRVCEGTANLAQESAMSRPEVEAAIKVGRDAVDRVLDEDGTRIFAIGEMGIGNTTPASAITTRLLGLEDPMALVGPGTGLDAGGVRRKAAVVARGLARQASLPEDALEVLRDLGGAEIAAMAGAYLQGPAREVALVVDGFISSAAALVAVKMDARVASHLIIATQSPEPGQRFIIEELRRIAADVVEDASSDAMPDPLLDLGLRLGEGSGAVAALPLLKASAGLLRDVATLDEVLAAASASAEADREAQEK</sequence>
<keyword evidence="11" id="KW-1185">Reference proteome</keyword>
<dbReference type="Gene3D" id="3.40.50.10210">
    <property type="match status" value="1"/>
</dbReference>
<dbReference type="SUPFAM" id="SSF52733">
    <property type="entry name" value="Nicotinate mononucleotide:5,6-dimethylbenzimidazole phosphoribosyltransferase (CobT)"/>
    <property type="match status" value="1"/>
</dbReference>
<organism evidence="10 11">
    <name type="scientific">Hondaea fermentalgiana</name>
    <dbReference type="NCBI Taxonomy" id="2315210"/>
    <lineage>
        <taxon>Eukaryota</taxon>
        <taxon>Sar</taxon>
        <taxon>Stramenopiles</taxon>
        <taxon>Bigyra</taxon>
        <taxon>Labyrinthulomycetes</taxon>
        <taxon>Thraustochytrida</taxon>
        <taxon>Thraustochytriidae</taxon>
        <taxon>Hondaea</taxon>
    </lineage>
</organism>
<accession>A0A2R5GL83</accession>
<keyword evidence="5" id="KW-0169">Cobalamin biosynthesis</keyword>
<dbReference type="OrthoDB" id="2157177at2759"/>
<comment type="similarity">
    <text evidence="2">Belongs to the CobT family.</text>
</comment>
<name>A0A2R5GL83_9STRA</name>
<dbReference type="PANTHER" id="PTHR43463:SF1">
    <property type="entry name" value="NICOTINATE-NUCLEOTIDE--DIMETHYLBENZIMIDAZOLE PHOSPHORIBOSYLTRANSFERASE"/>
    <property type="match status" value="1"/>
</dbReference>
<dbReference type="GO" id="GO:0008939">
    <property type="term" value="F:nicotinate-nucleotide-dimethylbenzimidazole phosphoribosyltransferase activity"/>
    <property type="evidence" value="ECO:0007669"/>
    <property type="project" value="UniProtKB-EC"/>
</dbReference>
<proteinExistence type="inferred from homology"/>
<dbReference type="NCBIfam" id="NF000996">
    <property type="entry name" value="PRK00105.1"/>
    <property type="match status" value="1"/>
</dbReference>
<evidence type="ECO:0000313" key="11">
    <source>
        <dbReference type="Proteomes" id="UP000241890"/>
    </source>
</evidence>
<keyword evidence="7 10" id="KW-0808">Transferase</keyword>
<evidence type="ECO:0000256" key="1">
    <source>
        <dbReference type="ARBA" id="ARBA00005049"/>
    </source>
</evidence>
<dbReference type="EC" id="2.4.2.21" evidence="3"/>
<dbReference type="EMBL" id="BEYU01000056">
    <property type="protein sequence ID" value="GBG29383.1"/>
    <property type="molecule type" value="Genomic_DNA"/>
</dbReference>
<evidence type="ECO:0000256" key="7">
    <source>
        <dbReference type="ARBA" id="ARBA00022679"/>
    </source>
</evidence>
<dbReference type="InterPro" id="IPR036087">
    <property type="entry name" value="Nict_dMeBzImd_PRibTrfase_sf"/>
</dbReference>
<dbReference type="InterPro" id="IPR003200">
    <property type="entry name" value="Nict_dMeBzImd_PRibTrfase"/>
</dbReference>
<dbReference type="PANTHER" id="PTHR43463">
    <property type="entry name" value="NICOTINATE-NUCLEOTIDE--DIMETHYLBENZIMIDAZOLE PHOSPHORIBOSYLTRANSFERASE"/>
    <property type="match status" value="1"/>
</dbReference>
<evidence type="ECO:0000256" key="3">
    <source>
        <dbReference type="ARBA" id="ARBA00011991"/>
    </source>
</evidence>
<dbReference type="Pfam" id="PF02277">
    <property type="entry name" value="DBI_PRT"/>
    <property type="match status" value="1"/>
</dbReference>
<gene>
    <name evidence="10" type="ORF">FCC1311_056052</name>
</gene>
<protein>
    <recommendedName>
        <fullName evidence="4">Nicotinate-nucleotide--dimethylbenzimidazole phosphoribosyltransferase</fullName>
        <ecNumber evidence="3">2.4.2.21</ecNumber>
    </recommendedName>
    <alternativeName>
        <fullName evidence="8">N(1)-alpha-phosphoribosyltransferase</fullName>
    </alternativeName>
</protein>
<dbReference type="AlphaFoldDB" id="A0A2R5GL83"/>
<reference evidence="10 11" key="1">
    <citation type="submission" date="2017-12" db="EMBL/GenBank/DDBJ databases">
        <title>Sequencing, de novo assembly and annotation of complete genome of a new Thraustochytrid species, strain FCC1311.</title>
        <authorList>
            <person name="Sedici K."/>
            <person name="Godart F."/>
            <person name="Aiese Cigliano R."/>
            <person name="Sanseverino W."/>
            <person name="Barakat M."/>
            <person name="Ortet P."/>
            <person name="Marechal E."/>
            <person name="Cagnac O."/>
            <person name="Amato A."/>
        </authorList>
    </citation>
    <scope>NUCLEOTIDE SEQUENCE [LARGE SCALE GENOMIC DNA]</scope>
</reference>
<dbReference type="Gene3D" id="1.10.1610.10">
    <property type="match status" value="1"/>
</dbReference>
<evidence type="ECO:0000256" key="8">
    <source>
        <dbReference type="ARBA" id="ARBA00030686"/>
    </source>
</evidence>
<dbReference type="InParanoid" id="A0A2R5GL83"/>
<comment type="caution">
    <text evidence="10">The sequence shown here is derived from an EMBL/GenBank/DDBJ whole genome shotgun (WGS) entry which is preliminary data.</text>
</comment>
<evidence type="ECO:0000256" key="2">
    <source>
        <dbReference type="ARBA" id="ARBA00007110"/>
    </source>
</evidence>
<keyword evidence="6 10" id="KW-0328">Glycosyltransferase</keyword>
<dbReference type="UniPathway" id="UPA00061">
    <property type="reaction ID" value="UER00516"/>
</dbReference>
<evidence type="ECO:0000256" key="6">
    <source>
        <dbReference type="ARBA" id="ARBA00022676"/>
    </source>
</evidence>
<evidence type="ECO:0000256" key="4">
    <source>
        <dbReference type="ARBA" id="ARBA00015486"/>
    </source>
</evidence>
<dbReference type="InterPro" id="IPR023195">
    <property type="entry name" value="Nict_dMeBzImd_PRibTrfase_N"/>
</dbReference>
<comment type="catalytic activity">
    <reaction evidence="9">
        <text>5,6-dimethylbenzimidazole + nicotinate beta-D-ribonucleotide = alpha-ribazole 5'-phosphate + nicotinate + H(+)</text>
        <dbReference type="Rhea" id="RHEA:11196"/>
        <dbReference type="ChEBI" id="CHEBI:15378"/>
        <dbReference type="ChEBI" id="CHEBI:15890"/>
        <dbReference type="ChEBI" id="CHEBI:32544"/>
        <dbReference type="ChEBI" id="CHEBI:57502"/>
        <dbReference type="ChEBI" id="CHEBI:57918"/>
        <dbReference type="EC" id="2.4.2.21"/>
    </reaction>
</comment>
<evidence type="ECO:0000313" key="10">
    <source>
        <dbReference type="EMBL" id="GBG29383.1"/>
    </source>
</evidence>
<dbReference type="Proteomes" id="UP000241890">
    <property type="component" value="Unassembled WGS sequence"/>
</dbReference>
<comment type="pathway">
    <text evidence="1">Nucleoside biosynthesis; alpha-ribazole biosynthesis; alpha-ribazole from 5,6-dimethylbenzimidazole: step 1/2.</text>
</comment>